<dbReference type="GO" id="GO:0072527">
    <property type="term" value="P:pyrimidine-containing compound metabolic process"/>
    <property type="evidence" value="ECO:0007669"/>
    <property type="project" value="UniProtKB-ARBA"/>
</dbReference>
<dbReference type="PROSITE" id="PS51747">
    <property type="entry name" value="CYT_DCMP_DEAMINASES_2"/>
    <property type="match status" value="1"/>
</dbReference>
<dbReference type="Pfam" id="PF00383">
    <property type="entry name" value="dCMP_cyt_deam_1"/>
    <property type="match status" value="1"/>
</dbReference>
<evidence type="ECO:0000256" key="1">
    <source>
        <dbReference type="ARBA" id="ARBA00001947"/>
    </source>
</evidence>
<feature type="binding site" evidence="13">
    <location>
        <begin position="41"/>
        <end position="47"/>
    </location>
    <ligand>
        <name>substrate</name>
    </ligand>
</feature>
<feature type="active site" description="Proton donor" evidence="12">
    <location>
        <position position="54"/>
    </location>
</feature>
<dbReference type="Gene3D" id="3.40.140.10">
    <property type="entry name" value="Cytidine Deaminase, domain 2"/>
    <property type="match status" value="1"/>
</dbReference>
<evidence type="ECO:0000256" key="12">
    <source>
        <dbReference type="PIRSR" id="PIRSR606262-1"/>
    </source>
</evidence>
<evidence type="ECO:0000256" key="5">
    <source>
        <dbReference type="ARBA" id="ARBA00018266"/>
    </source>
</evidence>
<evidence type="ECO:0000256" key="11">
    <source>
        <dbReference type="ARBA" id="ARBA00049558"/>
    </source>
</evidence>
<dbReference type="AlphaFoldDB" id="A0A1G2CXB2"/>
<proteinExistence type="inferred from homology"/>
<evidence type="ECO:0000256" key="15">
    <source>
        <dbReference type="RuleBase" id="RU364006"/>
    </source>
</evidence>
<dbReference type="InterPro" id="IPR016192">
    <property type="entry name" value="APOBEC/CMP_deaminase_Zn-bd"/>
</dbReference>
<dbReference type="SUPFAM" id="SSF53927">
    <property type="entry name" value="Cytidine deaminase-like"/>
    <property type="match status" value="1"/>
</dbReference>
<comment type="similarity">
    <text evidence="3 15">Belongs to the cytidine and deoxycytidylate deaminase family.</text>
</comment>
<sequence>MQSTALDEALLVLENSYNPYSHFCVGACLYTQDGKLVSGTNVENAAYGSTICAERSAILSANALGIRRFIGIAIIARGENFDTTEVTGPCGSCRQMLYELSQISNCDLEIVLSTSKKDKIIVTTIKELLPLAFGPVDLGIDITKYQK</sequence>
<dbReference type="PROSITE" id="PS00903">
    <property type="entry name" value="CYT_DCMP_DEAMINASES_1"/>
    <property type="match status" value="1"/>
</dbReference>
<evidence type="ECO:0000313" key="17">
    <source>
        <dbReference type="EMBL" id="OGZ05281.1"/>
    </source>
</evidence>
<evidence type="ECO:0000256" key="3">
    <source>
        <dbReference type="ARBA" id="ARBA00006576"/>
    </source>
</evidence>
<keyword evidence="8 14" id="KW-0862">Zinc</keyword>
<dbReference type="GO" id="GO:0004126">
    <property type="term" value="F:cytidine deaminase activity"/>
    <property type="evidence" value="ECO:0007669"/>
    <property type="project" value="UniProtKB-UniRule"/>
</dbReference>
<reference evidence="17 18" key="1">
    <citation type="journal article" date="2016" name="Nat. Commun.">
        <title>Thousands of microbial genomes shed light on interconnected biogeochemical processes in an aquifer system.</title>
        <authorList>
            <person name="Anantharaman K."/>
            <person name="Brown C.T."/>
            <person name="Hug L.A."/>
            <person name="Sharon I."/>
            <person name="Castelle C.J."/>
            <person name="Probst A.J."/>
            <person name="Thomas B.C."/>
            <person name="Singh A."/>
            <person name="Wilkins M.J."/>
            <person name="Karaoz U."/>
            <person name="Brodie E.L."/>
            <person name="Williams K.H."/>
            <person name="Hubbard S.S."/>
            <person name="Banfield J.F."/>
        </authorList>
    </citation>
    <scope>NUCLEOTIDE SEQUENCE [LARGE SCALE GENOMIC DNA]</scope>
</reference>
<name>A0A1G2CXB2_9BACT</name>
<evidence type="ECO:0000256" key="7">
    <source>
        <dbReference type="ARBA" id="ARBA00022801"/>
    </source>
</evidence>
<gene>
    <name evidence="17" type="ORF">A2845_02790</name>
</gene>
<comment type="catalytic activity">
    <reaction evidence="10 15">
        <text>2'-deoxycytidine + H2O + H(+) = 2'-deoxyuridine + NH4(+)</text>
        <dbReference type="Rhea" id="RHEA:13433"/>
        <dbReference type="ChEBI" id="CHEBI:15377"/>
        <dbReference type="ChEBI" id="CHEBI:15378"/>
        <dbReference type="ChEBI" id="CHEBI:15698"/>
        <dbReference type="ChEBI" id="CHEBI:16450"/>
        <dbReference type="ChEBI" id="CHEBI:28938"/>
        <dbReference type="EC" id="3.5.4.5"/>
    </reaction>
</comment>
<evidence type="ECO:0000259" key="16">
    <source>
        <dbReference type="PROSITE" id="PS51747"/>
    </source>
</evidence>
<feature type="binding site" evidence="14">
    <location>
        <position position="90"/>
    </location>
    <ligand>
        <name>Zn(2+)</name>
        <dbReference type="ChEBI" id="CHEBI:29105"/>
        <note>catalytic</note>
    </ligand>
</feature>
<dbReference type="InterPro" id="IPR016193">
    <property type="entry name" value="Cytidine_deaminase-like"/>
</dbReference>
<dbReference type="InterPro" id="IPR002125">
    <property type="entry name" value="CMP_dCMP_dom"/>
</dbReference>
<dbReference type="GO" id="GO:0042802">
    <property type="term" value="F:identical protein binding"/>
    <property type="evidence" value="ECO:0007669"/>
    <property type="project" value="UniProtKB-ARBA"/>
</dbReference>
<accession>A0A1G2CXB2</accession>
<feature type="domain" description="CMP/dCMP-type deaminase" evidence="16">
    <location>
        <begin position="1"/>
        <end position="136"/>
    </location>
</feature>
<dbReference type="GO" id="GO:0055086">
    <property type="term" value="P:nucleobase-containing small molecule metabolic process"/>
    <property type="evidence" value="ECO:0007669"/>
    <property type="project" value="UniProtKB-ARBA"/>
</dbReference>
<dbReference type="CDD" id="cd01283">
    <property type="entry name" value="cytidine_deaminase"/>
    <property type="match status" value="1"/>
</dbReference>
<dbReference type="InterPro" id="IPR050202">
    <property type="entry name" value="Cyt/Deoxycyt_deaminase"/>
</dbReference>
<evidence type="ECO:0000256" key="6">
    <source>
        <dbReference type="ARBA" id="ARBA00022723"/>
    </source>
</evidence>
<evidence type="ECO:0000256" key="8">
    <source>
        <dbReference type="ARBA" id="ARBA00022833"/>
    </source>
</evidence>
<comment type="caution">
    <text evidence="17">The sequence shown here is derived from an EMBL/GenBank/DDBJ whole genome shotgun (WGS) entry which is preliminary data.</text>
</comment>
<dbReference type="GO" id="GO:0005829">
    <property type="term" value="C:cytosol"/>
    <property type="evidence" value="ECO:0007669"/>
    <property type="project" value="TreeGrafter"/>
</dbReference>
<evidence type="ECO:0000256" key="14">
    <source>
        <dbReference type="PIRSR" id="PIRSR606262-3"/>
    </source>
</evidence>
<dbReference type="NCBIfam" id="NF004064">
    <property type="entry name" value="PRK05578.1"/>
    <property type="match status" value="1"/>
</dbReference>
<evidence type="ECO:0000256" key="9">
    <source>
        <dbReference type="ARBA" id="ARBA00032005"/>
    </source>
</evidence>
<dbReference type="PANTHER" id="PTHR11644">
    <property type="entry name" value="CYTIDINE DEAMINASE"/>
    <property type="match status" value="1"/>
</dbReference>
<evidence type="ECO:0000256" key="2">
    <source>
        <dbReference type="ARBA" id="ARBA00003949"/>
    </source>
</evidence>
<comment type="catalytic activity">
    <reaction evidence="11 15">
        <text>cytidine + H2O + H(+) = uridine + NH4(+)</text>
        <dbReference type="Rhea" id="RHEA:16069"/>
        <dbReference type="ChEBI" id="CHEBI:15377"/>
        <dbReference type="ChEBI" id="CHEBI:15378"/>
        <dbReference type="ChEBI" id="CHEBI:16704"/>
        <dbReference type="ChEBI" id="CHEBI:17562"/>
        <dbReference type="ChEBI" id="CHEBI:28938"/>
        <dbReference type="EC" id="3.5.4.5"/>
    </reaction>
</comment>
<feature type="binding site" evidence="14">
    <location>
        <position position="93"/>
    </location>
    <ligand>
        <name>Zn(2+)</name>
        <dbReference type="ChEBI" id="CHEBI:29105"/>
        <note>catalytic</note>
    </ligand>
</feature>
<dbReference type="EC" id="3.5.4.5" evidence="4 15"/>
<evidence type="ECO:0000256" key="4">
    <source>
        <dbReference type="ARBA" id="ARBA00012783"/>
    </source>
</evidence>
<evidence type="ECO:0000313" key="18">
    <source>
        <dbReference type="Proteomes" id="UP000177122"/>
    </source>
</evidence>
<dbReference type="GO" id="GO:0008270">
    <property type="term" value="F:zinc ion binding"/>
    <property type="evidence" value="ECO:0007669"/>
    <property type="project" value="UniProtKB-UniRule"/>
</dbReference>
<organism evidence="17 18">
    <name type="scientific">Candidatus Lloydbacteria bacterium RIFCSPHIGHO2_01_FULL_49_22</name>
    <dbReference type="NCBI Taxonomy" id="1798658"/>
    <lineage>
        <taxon>Bacteria</taxon>
        <taxon>Candidatus Lloydiibacteriota</taxon>
    </lineage>
</organism>
<dbReference type="EMBL" id="MHLI01000015">
    <property type="protein sequence ID" value="OGZ05281.1"/>
    <property type="molecule type" value="Genomic_DNA"/>
</dbReference>
<feature type="binding site" evidence="14">
    <location>
        <position position="52"/>
    </location>
    <ligand>
        <name>Zn(2+)</name>
        <dbReference type="ChEBI" id="CHEBI:29105"/>
        <note>catalytic</note>
    </ligand>
</feature>
<dbReference type="Proteomes" id="UP000177122">
    <property type="component" value="Unassembled WGS sequence"/>
</dbReference>
<dbReference type="InterPro" id="IPR006262">
    <property type="entry name" value="Cyt_deam_tetra"/>
</dbReference>
<comment type="cofactor">
    <cofactor evidence="1 14 15">
        <name>Zn(2+)</name>
        <dbReference type="ChEBI" id="CHEBI:29105"/>
    </cofactor>
</comment>
<dbReference type="NCBIfam" id="TIGR01354">
    <property type="entry name" value="cyt_deam_tetra"/>
    <property type="match status" value="1"/>
</dbReference>
<keyword evidence="7 15" id="KW-0378">Hydrolase</keyword>
<comment type="function">
    <text evidence="2 15">This enzyme scavenges exogenous and endogenous cytidine and 2'-deoxycytidine for UMP synthesis.</text>
</comment>
<evidence type="ECO:0000256" key="13">
    <source>
        <dbReference type="PIRSR" id="PIRSR606262-2"/>
    </source>
</evidence>
<keyword evidence="6 14" id="KW-0479">Metal-binding</keyword>
<dbReference type="PANTHER" id="PTHR11644:SF2">
    <property type="entry name" value="CYTIDINE DEAMINASE"/>
    <property type="match status" value="1"/>
</dbReference>
<protein>
    <recommendedName>
        <fullName evidence="5 15">Cytidine deaminase</fullName>
        <ecNumber evidence="4 15">3.5.4.5</ecNumber>
    </recommendedName>
    <alternativeName>
        <fullName evidence="9 15">Cytidine aminohydrolase</fullName>
    </alternativeName>
</protein>
<evidence type="ECO:0000256" key="10">
    <source>
        <dbReference type="ARBA" id="ARBA00049252"/>
    </source>
</evidence>